<dbReference type="CDD" id="cd05790">
    <property type="entry name" value="S1_Rrp40"/>
    <property type="match status" value="1"/>
</dbReference>
<dbReference type="GO" id="GO:0071038">
    <property type="term" value="P:TRAMP-dependent tRNA surveillance pathway"/>
    <property type="evidence" value="ECO:0007669"/>
    <property type="project" value="TreeGrafter"/>
</dbReference>
<evidence type="ECO:0000256" key="4">
    <source>
        <dbReference type="ARBA" id="ARBA00022490"/>
    </source>
</evidence>
<dbReference type="GO" id="GO:0071035">
    <property type="term" value="P:nuclear polyadenylation-dependent rRNA catabolic process"/>
    <property type="evidence" value="ECO:0007669"/>
    <property type="project" value="TreeGrafter"/>
</dbReference>
<dbReference type="PANTHER" id="PTHR21321">
    <property type="entry name" value="PNAS-3 RELATED"/>
    <property type="match status" value="1"/>
</dbReference>
<keyword evidence="12" id="KW-1185">Reference proteome</keyword>
<evidence type="ECO:0000313" key="12">
    <source>
        <dbReference type="Proteomes" id="UP001489004"/>
    </source>
</evidence>
<evidence type="ECO:0000259" key="10">
    <source>
        <dbReference type="Pfam" id="PF15985"/>
    </source>
</evidence>
<comment type="subcellular location">
    <subcellularLocation>
        <location evidence="1">Cytoplasm</location>
    </subcellularLocation>
    <subcellularLocation>
        <location evidence="2">Nucleus</location>
        <location evidence="2">Nucleolus</location>
    </subcellularLocation>
</comment>
<evidence type="ECO:0000256" key="3">
    <source>
        <dbReference type="ARBA" id="ARBA00007841"/>
    </source>
</evidence>
<dbReference type="GO" id="GO:0003723">
    <property type="term" value="F:RNA binding"/>
    <property type="evidence" value="ECO:0007669"/>
    <property type="project" value="UniProtKB-KW"/>
</dbReference>
<evidence type="ECO:0000256" key="1">
    <source>
        <dbReference type="ARBA" id="ARBA00004496"/>
    </source>
</evidence>
<keyword evidence="7" id="KW-0694">RNA-binding</keyword>
<keyword evidence="5" id="KW-0698">rRNA processing</keyword>
<evidence type="ECO:0000256" key="6">
    <source>
        <dbReference type="ARBA" id="ARBA00022835"/>
    </source>
</evidence>
<dbReference type="AlphaFoldDB" id="A0AAW1PAP2"/>
<dbReference type="InterPro" id="IPR012340">
    <property type="entry name" value="NA-bd_OB-fold"/>
</dbReference>
<dbReference type="Gene3D" id="3.30.1370.10">
    <property type="entry name" value="K Homology domain, type 1"/>
    <property type="match status" value="1"/>
</dbReference>
<sequence>MSASHTSAVGKVVLPGDNLLSLPDQGVIRVGAGLRQSEGYLQSIKPGVLKQTKSGKYWIEGRQKRYIPAVDDVVVGVVSDRQGDNFAVDINGPFPAALPVLAFEGATRRNRPNLQEGDLVYARVTTAYRDADPELSCVDASGKSAGFGPLKDGYLFTCTNALCRQLLSSPPPAVLLALGKSLQFEIVVGMNGRVWVNSPNCATTVLVSNAVLNSEFLSQAQAELLVKKLLAQVQQTQG</sequence>
<dbReference type="InterPro" id="IPR049469">
    <property type="entry name" value="RRP40_KH-I"/>
</dbReference>
<dbReference type="GO" id="GO:0005730">
    <property type="term" value="C:nucleolus"/>
    <property type="evidence" value="ECO:0007669"/>
    <property type="project" value="UniProtKB-SubCell"/>
</dbReference>
<protein>
    <recommendedName>
        <fullName evidence="9">Ribosomal RNA-processing protein 40</fullName>
    </recommendedName>
</protein>
<dbReference type="FunFam" id="2.40.50.140:FF:000127">
    <property type="entry name" value="Exosome complex component RRP40"/>
    <property type="match status" value="1"/>
</dbReference>
<dbReference type="InterPro" id="IPR036612">
    <property type="entry name" value="KH_dom_type_1_sf"/>
</dbReference>
<keyword evidence="6" id="KW-0271">Exosome</keyword>
<gene>
    <name evidence="11" type="ORF">WJX72_008204</name>
</gene>
<dbReference type="Proteomes" id="UP001489004">
    <property type="component" value="Unassembled WGS sequence"/>
</dbReference>
<dbReference type="Pfam" id="PF15985">
    <property type="entry name" value="KH_6"/>
    <property type="match status" value="1"/>
</dbReference>
<dbReference type="SUPFAM" id="SSF110324">
    <property type="entry name" value="Ribosomal L27 protein-like"/>
    <property type="match status" value="1"/>
</dbReference>
<dbReference type="GO" id="GO:0071034">
    <property type="term" value="P:CUT catabolic process"/>
    <property type="evidence" value="ECO:0007669"/>
    <property type="project" value="TreeGrafter"/>
</dbReference>
<dbReference type="EMBL" id="JALJOR010000017">
    <property type="protein sequence ID" value="KAK9804839.1"/>
    <property type="molecule type" value="Genomic_DNA"/>
</dbReference>
<name>A0AAW1PAP2_9CHLO</name>
<evidence type="ECO:0000313" key="11">
    <source>
        <dbReference type="EMBL" id="KAK9804839.1"/>
    </source>
</evidence>
<feature type="domain" description="K Homology" evidence="10">
    <location>
        <begin position="153"/>
        <end position="200"/>
    </location>
</feature>
<dbReference type="InterPro" id="IPR004088">
    <property type="entry name" value="KH_dom_type_1"/>
</dbReference>
<proteinExistence type="inferred from homology"/>
<dbReference type="FunFam" id="3.30.1370.10:FF:000038">
    <property type="entry name" value="exosome complex component RRP40"/>
    <property type="match status" value="1"/>
</dbReference>
<dbReference type="PANTHER" id="PTHR21321:SF1">
    <property type="entry name" value="EXOSOME COMPLEX COMPONENT RRP40"/>
    <property type="match status" value="1"/>
</dbReference>
<dbReference type="Gene3D" id="2.40.50.140">
    <property type="entry name" value="Nucleic acid-binding proteins"/>
    <property type="match status" value="1"/>
</dbReference>
<dbReference type="GO" id="GO:0000467">
    <property type="term" value="P:exonucleolytic trimming to generate mature 3'-end of 5.8S rRNA from tricistronic rRNA transcript (SSU-rRNA, 5.8S rRNA, LSU-rRNA)"/>
    <property type="evidence" value="ECO:0007669"/>
    <property type="project" value="TreeGrafter"/>
</dbReference>
<keyword evidence="8" id="KW-0539">Nucleus</keyword>
<evidence type="ECO:0000256" key="9">
    <source>
        <dbReference type="ARBA" id="ARBA00030615"/>
    </source>
</evidence>
<reference evidence="11 12" key="1">
    <citation type="journal article" date="2024" name="Nat. Commun.">
        <title>Phylogenomics reveals the evolutionary origins of lichenization in chlorophyte algae.</title>
        <authorList>
            <person name="Puginier C."/>
            <person name="Libourel C."/>
            <person name="Otte J."/>
            <person name="Skaloud P."/>
            <person name="Haon M."/>
            <person name="Grisel S."/>
            <person name="Petersen M."/>
            <person name="Berrin J.G."/>
            <person name="Delaux P.M."/>
            <person name="Dal Grande F."/>
            <person name="Keller J."/>
        </authorList>
    </citation>
    <scope>NUCLEOTIDE SEQUENCE [LARGE SCALE GENOMIC DNA]</scope>
    <source>
        <strain evidence="11 12">SAG 2043</strain>
    </source>
</reference>
<dbReference type="GO" id="GO:0071051">
    <property type="term" value="P:poly(A)-dependent snoRNA 3'-end processing"/>
    <property type="evidence" value="ECO:0007669"/>
    <property type="project" value="TreeGrafter"/>
</dbReference>
<comment type="similarity">
    <text evidence="3">Belongs to the RRP40 family.</text>
</comment>
<keyword evidence="4" id="KW-0963">Cytoplasm</keyword>
<dbReference type="GO" id="GO:0034475">
    <property type="term" value="P:U4 snRNA 3'-end processing"/>
    <property type="evidence" value="ECO:0007669"/>
    <property type="project" value="TreeGrafter"/>
</dbReference>
<dbReference type="InterPro" id="IPR026699">
    <property type="entry name" value="Exosome_RNA_bind1/RRP40/RRP4"/>
</dbReference>
<organism evidence="11 12">
    <name type="scientific">[Myrmecia] bisecta</name>
    <dbReference type="NCBI Taxonomy" id="41462"/>
    <lineage>
        <taxon>Eukaryota</taxon>
        <taxon>Viridiplantae</taxon>
        <taxon>Chlorophyta</taxon>
        <taxon>core chlorophytes</taxon>
        <taxon>Trebouxiophyceae</taxon>
        <taxon>Trebouxiales</taxon>
        <taxon>Trebouxiaceae</taxon>
        <taxon>Myrmecia</taxon>
    </lineage>
</organism>
<dbReference type="CDD" id="cd22526">
    <property type="entry name" value="KH-I_Rrp40"/>
    <property type="match status" value="1"/>
</dbReference>
<dbReference type="GO" id="GO:0000176">
    <property type="term" value="C:nuclear exosome (RNase complex)"/>
    <property type="evidence" value="ECO:0007669"/>
    <property type="project" value="TreeGrafter"/>
</dbReference>
<evidence type="ECO:0000256" key="5">
    <source>
        <dbReference type="ARBA" id="ARBA00022552"/>
    </source>
</evidence>
<dbReference type="GO" id="GO:0000177">
    <property type="term" value="C:cytoplasmic exosome (RNase complex)"/>
    <property type="evidence" value="ECO:0007669"/>
    <property type="project" value="TreeGrafter"/>
</dbReference>
<evidence type="ECO:0000256" key="8">
    <source>
        <dbReference type="ARBA" id="ARBA00023242"/>
    </source>
</evidence>
<dbReference type="SUPFAM" id="SSF50249">
    <property type="entry name" value="Nucleic acid-binding proteins"/>
    <property type="match status" value="1"/>
</dbReference>
<dbReference type="SUPFAM" id="SSF54791">
    <property type="entry name" value="Eukaryotic type KH-domain (KH-domain type I)"/>
    <property type="match status" value="1"/>
</dbReference>
<dbReference type="Pfam" id="PF21262">
    <property type="entry name" value="RRP40_S1"/>
    <property type="match status" value="1"/>
</dbReference>
<evidence type="ECO:0000256" key="2">
    <source>
        <dbReference type="ARBA" id="ARBA00004604"/>
    </source>
</evidence>
<dbReference type="InterPro" id="IPR037319">
    <property type="entry name" value="Rrp40_S1"/>
</dbReference>
<accession>A0AAW1PAP2</accession>
<evidence type="ECO:0000256" key="7">
    <source>
        <dbReference type="ARBA" id="ARBA00022884"/>
    </source>
</evidence>
<comment type="caution">
    <text evidence="11">The sequence shown here is derived from an EMBL/GenBank/DDBJ whole genome shotgun (WGS) entry which is preliminary data.</text>
</comment>
<dbReference type="Gene3D" id="2.40.50.100">
    <property type="match status" value="1"/>
</dbReference>